<comment type="caution">
    <text evidence="1">The sequence shown here is derived from an EMBL/GenBank/DDBJ whole genome shotgun (WGS) entry which is preliminary data.</text>
</comment>
<evidence type="ECO:0000313" key="5">
    <source>
        <dbReference type="Proteomes" id="UP000499080"/>
    </source>
</evidence>
<keyword evidence="5" id="KW-1185">Reference proteome</keyword>
<protein>
    <submittedName>
        <fullName evidence="1">Uncharacterized protein</fullName>
    </submittedName>
</protein>
<evidence type="ECO:0000313" key="4">
    <source>
        <dbReference type="EMBL" id="GBM53000.1"/>
    </source>
</evidence>
<dbReference type="EMBL" id="BGPR01254488">
    <property type="protein sequence ID" value="GBM52488.1"/>
    <property type="molecule type" value="Genomic_DNA"/>
</dbReference>
<sequence>MIAELDSSLQFNSTWDENLSNKTKKRSSLQQESDPSNKQVVRLVGLPALQILISRSRCVHLGCPLVREMSVSRTFYVTRTTGIPSDVIATGTGRTPLPPEEQSIPEEFLPDAILDAALRKKAKGCSSL</sequence>
<evidence type="ECO:0000313" key="1">
    <source>
        <dbReference type="EMBL" id="GBM52488.1"/>
    </source>
</evidence>
<dbReference type="EMBL" id="BGPR01254656">
    <property type="protein sequence ID" value="GBM53000.1"/>
    <property type="molecule type" value="Genomic_DNA"/>
</dbReference>
<reference evidence="1 5" key="1">
    <citation type="journal article" date="2019" name="Sci. Rep.">
        <title>Orb-weaving spider Araneus ventricosus genome elucidates the spidroin gene catalogue.</title>
        <authorList>
            <person name="Kono N."/>
            <person name="Nakamura H."/>
            <person name="Ohtoshi R."/>
            <person name="Moran D.A.P."/>
            <person name="Shinohara A."/>
            <person name="Yoshida Y."/>
            <person name="Fujiwara M."/>
            <person name="Mori M."/>
            <person name="Tomita M."/>
            <person name="Arakawa K."/>
        </authorList>
    </citation>
    <scope>NUCLEOTIDE SEQUENCE [LARGE SCALE GENOMIC DNA]</scope>
</reference>
<dbReference type="EMBL" id="BGPR01254638">
    <property type="protein sequence ID" value="GBM52936.1"/>
    <property type="molecule type" value="Genomic_DNA"/>
</dbReference>
<evidence type="ECO:0000313" key="3">
    <source>
        <dbReference type="EMBL" id="GBM52936.1"/>
    </source>
</evidence>
<accession>A0A4Y2GIW2</accession>
<dbReference type="AlphaFoldDB" id="A0A4Y2GIW2"/>
<proteinExistence type="predicted"/>
<gene>
    <name evidence="1" type="ORF">AVEN_156577_1</name>
    <name evidence="2" type="ORF">AVEN_202173_1</name>
    <name evidence="3" type="ORF">AVEN_248148_1</name>
    <name evidence="4" type="ORF">AVEN_32185_1</name>
</gene>
<dbReference type="Proteomes" id="UP000499080">
    <property type="component" value="Unassembled WGS sequence"/>
</dbReference>
<evidence type="ECO:0000313" key="2">
    <source>
        <dbReference type="EMBL" id="GBM52526.1"/>
    </source>
</evidence>
<name>A0A4Y2GIW2_ARAVE</name>
<organism evidence="1 5">
    <name type="scientific">Araneus ventricosus</name>
    <name type="common">Orbweaver spider</name>
    <name type="synonym">Epeira ventricosa</name>
    <dbReference type="NCBI Taxonomy" id="182803"/>
    <lineage>
        <taxon>Eukaryota</taxon>
        <taxon>Metazoa</taxon>
        <taxon>Ecdysozoa</taxon>
        <taxon>Arthropoda</taxon>
        <taxon>Chelicerata</taxon>
        <taxon>Arachnida</taxon>
        <taxon>Araneae</taxon>
        <taxon>Araneomorphae</taxon>
        <taxon>Entelegynae</taxon>
        <taxon>Araneoidea</taxon>
        <taxon>Araneidae</taxon>
        <taxon>Araneus</taxon>
    </lineage>
</organism>
<dbReference type="EMBL" id="BGPR01254499">
    <property type="protein sequence ID" value="GBM52526.1"/>
    <property type="molecule type" value="Genomic_DNA"/>
</dbReference>